<dbReference type="EMBL" id="CAJPIZ010009792">
    <property type="protein sequence ID" value="CAG2112085.1"/>
    <property type="molecule type" value="Genomic_DNA"/>
</dbReference>
<proteinExistence type="inferred from homology"/>
<feature type="compositionally biased region" description="Pro residues" evidence="7">
    <location>
        <begin position="95"/>
        <end position="107"/>
    </location>
</feature>
<dbReference type="OrthoDB" id="8251691at2759"/>
<dbReference type="EMBL" id="OC864367">
    <property type="protein sequence ID" value="CAD7631655.1"/>
    <property type="molecule type" value="Genomic_DNA"/>
</dbReference>
<evidence type="ECO:0000256" key="1">
    <source>
        <dbReference type="ARBA" id="ARBA00004123"/>
    </source>
</evidence>
<comment type="subcellular location">
    <subcellularLocation>
        <location evidence="2">Cytoplasm</location>
        <location evidence="2">P-body</location>
    </subcellularLocation>
    <subcellularLocation>
        <location evidence="1">Nucleus</location>
    </subcellularLocation>
</comment>
<accession>A0A7R9Q411</accession>
<dbReference type="GO" id="GO:0000932">
    <property type="term" value="C:P-body"/>
    <property type="evidence" value="ECO:0007669"/>
    <property type="project" value="UniProtKB-SubCell"/>
</dbReference>
<evidence type="ECO:0000256" key="6">
    <source>
        <dbReference type="ARBA" id="ARBA00023242"/>
    </source>
</evidence>
<dbReference type="InterPro" id="IPR019167">
    <property type="entry name" value="PAT1_dom"/>
</dbReference>
<keyword evidence="10" id="KW-1185">Reference proteome</keyword>
<evidence type="ECO:0000313" key="9">
    <source>
        <dbReference type="EMBL" id="CAD7631655.1"/>
    </source>
</evidence>
<dbReference type="PANTHER" id="PTHR21551:SF0">
    <property type="entry name" value="PROTEIN ASSOCIATED WITH TOPO II RELATED-1, ISOFORM A"/>
    <property type="match status" value="1"/>
</dbReference>
<dbReference type="Proteomes" id="UP000759131">
    <property type="component" value="Unassembled WGS sequence"/>
</dbReference>
<protein>
    <recommendedName>
        <fullName evidence="8">mRNA decay factor PAT1 domain-containing protein</fullName>
    </recommendedName>
</protein>
<gene>
    <name evidence="9" type="ORF">OSB1V03_LOCUS12064</name>
</gene>
<evidence type="ECO:0000313" key="10">
    <source>
        <dbReference type="Proteomes" id="UP000759131"/>
    </source>
</evidence>
<evidence type="ECO:0000256" key="3">
    <source>
        <dbReference type="ARBA" id="ARBA00009138"/>
    </source>
</evidence>
<feature type="domain" description="mRNA decay factor PAT1" evidence="8">
    <location>
        <begin position="298"/>
        <end position="377"/>
    </location>
</feature>
<feature type="region of interest" description="Disordered" evidence="7">
    <location>
        <begin position="77"/>
        <end position="119"/>
    </location>
</feature>
<name>A0A7R9Q411_9ACAR</name>
<dbReference type="GO" id="GO:0033962">
    <property type="term" value="P:P-body assembly"/>
    <property type="evidence" value="ECO:0007669"/>
    <property type="project" value="TreeGrafter"/>
</dbReference>
<dbReference type="Pfam" id="PF09770">
    <property type="entry name" value="PAT1"/>
    <property type="match status" value="1"/>
</dbReference>
<dbReference type="GO" id="GO:0005634">
    <property type="term" value="C:nucleus"/>
    <property type="evidence" value="ECO:0007669"/>
    <property type="project" value="UniProtKB-SubCell"/>
</dbReference>
<feature type="compositionally biased region" description="Polar residues" evidence="7">
    <location>
        <begin position="77"/>
        <end position="94"/>
    </location>
</feature>
<evidence type="ECO:0000256" key="4">
    <source>
        <dbReference type="ARBA" id="ARBA00022490"/>
    </source>
</evidence>
<evidence type="ECO:0000256" key="5">
    <source>
        <dbReference type="ARBA" id="ARBA00022884"/>
    </source>
</evidence>
<keyword evidence="6" id="KW-0539">Nucleus</keyword>
<dbReference type="InterPro" id="IPR039900">
    <property type="entry name" value="Pat1-like"/>
</dbReference>
<dbReference type="PANTHER" id="PTHR21551">
    <property type="entry name" value="TOPOISOMERASE II-ASSOCIATED PROTEIN PAT1"/>
    <property type="match status" value="1"/>
</dbReference>
<reference evidence="9" key="1">
    <citation type="submission" date="2020-11" db="EMBL/GenBank/DDBJ databases">
        <authorList>
            <person name="Tran Van P."/>
        </authorList>
    </citation>
    <scope>NUCLEOTIDE SEQUENCE</scope>
</reference>
<keyword evidence="4" id="KW-0963">Cytoplasm</keyword>
<dbReference type="AlphaFoldDB" id="A0A7R9Q411"/>
<dbReference type="GO" id="GO:0003723">
    <property type="term" value="F:RNA binding"/>
    <property type="evidence" value="ECO:0007669"/>
    <property type="project" value="UniProtKB-KW"/>
</dbReference>
<organism evidence="9">
    <name type="scientific">Medioppia subpectinata</name>
    <dbReference type="NCBI Taxonomy" id="1979941"/>
    <lineage>
        <taxon>Eukaryota</taxon>
        <taxon>Metazoa</taxon>
        <taxon>Ecdysozoa</taxon>
        <taxon>Arthropoda</taxon>
        <taxon>Chelicerata</taxon>
        <taxon>Arachnida</taxon>
        <taxon>Acari</taxon>
        <taxon>Acariformes</taxon>
        <taxon>Sarcoptiformes</taxon>
        <taxon>Oribatida</taxon>
        <taxon>Brachypylina</taxon>
        <taxon>Oppioidea</taxon>
        <taxon>Oppiidae</taxon>
        <taxon>Medioppia</taxon>
    </lineage>
</organism>
<keyword evidence="5" id="KW-0694">RNA-binding</keyword>
<feature type="compositionally biased region" description="Polar residues" evidence="7">
    <location>
        <begin position="110"/>
        <end position="119"/>
    </location>
</feature>
<evidence type="ECO:0000259" key="8">
    <source>
        <dbReference type="Pfam" id="PF09770"/>
    </source>
</evidence>
<evidence type="ECO:0000256" key="2">
    <source>
        <dbReference type="ARBA" id="ARBA00004201"/>
    </source>
</evidence>
<comment type="similarity">
    <text evidence="3">Belongs to the PAT1 family.</text>
</comment>
<evidence type="ECO:0000256" key="7">
    <source>
        <dbReference type="SAM" id="MobiDB-lite"/>
    </source>
</evidence>
<dbReference type="GO" id="GO:0000290">
    <property type="term" value="P:deadenylation-dependent decapping of nuclear-transcribed mRNA"/>
    <property type="evidence" value="ECO:0007669"/>
    <property type="project" value="InterPro"/>
</dbReference>
<sequence>MQSFIQNGRIGSEMMPNVETIEHNLLTNESPNRHNSIDMNAIHSAARLALSSSQETNESVNPLLKAQTLDDIERQLMSGQSSPPKRQTAPNTPKSEPPVPMMRPNPSPNIQSPNRPMNQQLNQMRPHMLVQNRMNNMYNRPPVMHLMPGMHPAMGRTMFSPALIPNSQRIIPFPLQSRPIMHPLLNPMQLQYQRHPMYHNNNSQQRHQNRYHENYDNEDEYSGLMTQREKEWLIKIQQFQTELKDPYVDDYYYVTYISRKIAAKAANNNEKTKPSLLLPERPKPATESETAKYIPEQFEGTLGKIQVSNVNCPRKLLDCNINKTTVAANETTGDSKVVVTKSEVQKFRKLLLHIEKLYVVLINIDDEDKRIGALPPDAQIPHIETRNQLSDKLFKGLTNETNDKINSDVIQIKKGLLLVFRSLCYLSDENQRAVIISDLLYANNYKQYILKSKTRVDFGVMLVNAIRDINNHDVILKIVSNINNISILIKSEYGKAIIESFIKQSETLQIKEENKSKWSKFVNYVLEEVVDDSMPELTTLCRKHLTHLEAK</sequence>